<dbReference type="AlphaFoldDB" id="A0A2T6C7F2"/>
<comment type="caution">
    <text evidence="1">The sequence shown here is derived from an EMBL/GenBank/DDBJ whole genome shotgun (WGS) entry which is preliminary data.</text>
</comment>
<dbReference type="Proteomes" id="UP000244240">
    <property type="component" value="Unassembled WGS sequence"/>
</dbReference>
<gene>
    <name evidence="1" type="ORF">C8P63_10319</name>
</gene>
<dbReference type="EMBL" id="QBKR01000003">
    <property type="protein sequence ID" value="PTX64237.1"/>
    <property type="molecule type" value="Genomic_DNA"/>
</dbReference>
<dbReference type="PANTHER" id="PTHR40053">
    <property type="entry name" value="SPORULATION-CONTROL PROTEIN SPO0M"/>
    <property type="match status" value="1"/>
</dbReference>
<name>A0A2T6C7F2_9BACL</name>
<dbReference type="InterPro" id="IPR009776">
    <property type="entry name" value="Spore_0_M"/>
</dbReference>
<sequence length="311" mass="34699">MWGGNNVFKNLLAKMGKGGAKVDLKLEKTEFLPGDTVKGELVITGGMVEQRINGADVELQLVIRANGKPFSHTIETIPIRESFVIPPDNWRSFPFSCVLPKELPVSGNPVTYSFVTRLDIEGAVDHTDHDYIKVQPPDRLQKVLQALSRLGFREKYGSRSFNGYTQEFELFPTQLLHGKVEEVEFAAAVEEGGLRLLLEVDVHSWTGEKEIKRELFLENSLLDEEEQLKERLSQVLTEMAENPSSWQWSISGKHKHGSLHWKGMIGGFAAGVLGAMVLSELTEEAVEGLEEATDLDLPEGDFDLADGMFDD</sequence>
<evidence type="ECO:0000313" key="2">
    <source>
        <dbReference type="Proteomes" id="UP000244240"/>
    </source>
</evidence>
<accession>A0A2T6C7F2</accession>
<dbReference type="OrthoDB" id="2351239at2"/>
<dbReference type="PANTHER" id="PTHR40053:SF1">
    <property type="entry name" value="SPORULATION-CONTROL PROTEIN SPO0M"/>
    <property type="match status" value="1"/>
</dbReference>
<evidence type="ECO:0000313" key="1">
    <source>
        <dbReference type="EMBL" id="PTX64237.1"/>
    </source>
</evidence>
<proteinExistence type="predicted"/>
<organism evidence="1 2">
    <name type="scientific">Melghirimyces profundicolus</name>
    <dbReference type="NCBI Taxonomy" id="1242148"/>
    <lineage>
        <taxon>Bacteria</taxon>
        <taxon>Bacillati</taxon>
        <taxon>Bacillota</taxon>
        <taxon>Bacilli</taxon>
        <taxon>Bacillales</taxon>
        <taxon>Thermoactinomycetaceae</taxon>
        <taxon>Melghirimyces</taxon>
    </lineage>
</organism>
<protein>
    <submittedName>
        <fullName evidence="1">Sporulation-control protein</fullName>
    </submittedName>
</protein>
<keyword evidence="2" id="KW-1185">Reference proteome</keyword>
<dbReference type="Pfam" id="PF07070">
    <property type="entry name" value="Spo0M"/>
    <property type="match status" value="1"/>
</dbReference>
<reference evidence="1 2" key="1">
    <citation type="submission" date="2018-04" db="EMBL/GenBank/DDBJ databases">
        <title>Genomic Encyclopedia of Archaeal and Bacterial Type Strains, Phase II (KMG-II): from individual species to whole genera.</title>
        <authorList>
            <person name="Goeker M."/>
        </authorList>
    </citation>
    <scope>NUCLEOTIDE SEQUENCE [LARGE SCALE GENOMIC DNA]</scope>
    <source>
        <strain evidence="1 2">DSM 45787</strain>
    </source>
</reference>